<dbReference type="AlphaFoldDB" id="A0A840IKP9"/>
<feature type="transmembrane region" description="Helical" evidence="1">
    <location>
        <begin position="115"/>
        <end position="132"/>
    </location>
</feature>
<sequence>MLWPWLRHHVIAGHAGNVVYGSIVVLALVLVLDHERASAGTAIVSIVGAVFVVAVAEAYAEFLQEMIQLHRPLRGRDRREILAGIAVHGLAALAPIVFFVLAALDWMELETAFTAAKWFGVGVLGLYAFAAYRSAGVGVGRSLVAGVALTCVGLLLVALKSLVGH</sequence>
<evidence type="ECO:0000256" key="1">
    <source>
        <dbReference type="SAM" id="Phobius"/>
    </source>
</evidence>
<keyword evidence="1" id="KW-1133">Transmembrane helix</keyword>
<dbReference type="EMBL" id="JACHNU010000009">
    <property type="protein sequence ID" value="MBB4664811.1"/>
    <property type="molecule type" value="Genomic_DNA"/>
</dbReference>
<feature type="transmembrane region" description="Helical" evidence="1">
    <location>
        <begin position="12"/>
        <end position="32"/>
    </location>
</feature>
<feature type="transmembrane region" description="Helical" evidence="1">
    <location>
        <begin position="81"/>
        <end position="103"/>
    </location>
</feature>
<organism evidence="2 3">
    <name type="scientific">Conexibacter arvalis</name>
    <dbReference type="NCBI Taxonomy" id="912552"/>
    <lineage>
        <taxon>Bacteria</taxon>
        <taxon>Bacillati</taxon>
        <taxon>Actinomycetota</taxon>
        <taxon>Thermoleophilia</taxon>
        <taxon>Solirubrobacterales</taxon>
        <taxon>Conexibacteraceae</taxon>
        <taxon>Conexibacter</taxon>
    </lineage>
</organism>
<evidence type="ECO:0000313" key="3">
    <source>
        <dbReference type="Proteomes" id="UP000585272"/>
    </source>
</evidence>
<keyword evidence="1" id="KW-0472">Membrane</keyword>
<accession>A0A840IKP9</accession>
<keyword evidence="3" id="KW-1185">Reference proteome</keyword>
<name>A0A840IKP9_9ACTN</name>
<reference evidence="2 3" key="1">
    <citation type="submission" date="2020-08" db="EMBL/GenBank/DDBJ databases">
        <title>Genomic Encyclopedia of Archaeal and Bacterial Type Strains, Phase II (KMG-II): from individual species to whole genera.</title>
        <authorList>
            <person name="Goeker M."/>
        </authorList>
    </citation>
    <scope>NUCLEOTIDE SEQUENCE [LARGE SCALE GENOMIC DNA]</scope>
    <source>
        <strain evidence="2 3">DSM 23288</strain>
    </source>
</reference>
<dbReference type="RefSeq" id="WP_183345196.1">
    <property type="nucleotide sequence ID" value="NZ_JACHNU010000009.1"/>
</dbReference>
<keyword evidence="1" id="KW-0812">Transmembrane</keyword>
<comment type="caution">
    <text evidence="2">The sequence shown here is derived from an EMBL/GenBank/DDBJ whole genome shotgun (WGS) entry which is preliminary data.</text>
</comment>
<protein>
    <submittedName>
        <fullName evidence="2">GNAT superfamily N-acetyltransferase</fullName>
    </submittedName>
</protein>
<dbReference type="GO" id="GO:0016740">
    <property type="term" value="F:transferase activity"/>
    <property type="evidence" value="ECO:0007669"/>
    <property type="project" value="UniProtKB-KW"/>
</dbReference>
<feature type="transmembrane region" description="Helical" evidence="1">
    <location>
        <begin position="144"/>
        <end position="163"/>
    </location>
</feature>
<gene>
    <name evidence="2" type="ORF">BDZ31_004429</name>
</gene>
<dbReference type="Proteomes" id="UP000585272">
    <property type="component" value="Unassembled WGS sequence"/>
</dbReference>
<proteinExistence type="predicted"/>
<evidence type="ECO:0000313" key="2">
    <source>
        <dbReference type="EMBL" id="MBB4664811.1"/>
    </source>
</evidence>
<keyword evidence="2" id="KW-0808">Transferase</keyword>
<feature type="transmembrane region" description="Helical" evidence="1">
    <location>
        <begin position="38"/>
        <end position="60"/>
    </location>
</feature>